<evidence type="ECO:0000259" key="1">
    <source>
        <dbReference type="PROSITE" id="PS51977"/>
    </source>
</evidence>
<name>A0A4R6R612_9HYPH</name>
<dbReference type="GO" id="GO:0003677">
    <property type="term" value="F:DNA binding"/>
    <property type="evidence" value="ECO:0007669"/>
    <property type="project" value="UniProtKB-KW"/>
</dbReference>
<evidence type="ECO:0000313" key="2">
    <source>
        <dbReference type="EMBL" id="TDP81194.1"/>
    </source>
</evidence>
<feature type="domain" description="WGR" evidence="1">
    <location>
        <begin position="1"/>
        <end position="79"/>
    </location>
</feature>
<dbReference type="CDD" id="cd07996">
    <property type="entry name" value="WGR_MMR_like"/>
    <property type="match status" value="1"/>
</dbReference>
<keyword evidence="2" id="KW-0238">DNA-binding</keyword>
<sequence length="79" mass="8764">MPDAPIHLRRIDPARAMARFYALELAPTLFGPVALVRRWGRIGTAGRTLVELHDGEAAARAAAARWERAKRRRGYVDAG</sequence>
<organism evidence="2 3">
    <name type="scientific">Oharaeibacter diazotrophicus</name>
    <dbReference type="NCBI Taxonomy" id="1920512"/>
    <lineage>
        <taxon>Bacteria</taxon>
        <taxon>Pseudomonadati</taxon>
        <taxon>Pseudomonadota</taxon>
        <taxon>Alphaproteobacteria</taxon>
        <taxon>Hyphomicrobiales</taxon>
        <taxon>Pleomorphomonadaceae</taxon>
        <taxon>Oharaeibacter</taxon>
    </lineage>
</organism>
<dbReference type="InterPro" id="IPR049809">
    <property type="entry name" value="YehF/YfeS-like_WGR"/>
</dbReference>
<dbReference type="InterPro" id="IPR008893">
    <property type="entry name" value="WGR_domain"/>
</dbReference>
<dbReference type="RefSeq" id="WP_126541991.1">
    <property type="nucleotide sequence ID" value="NZ_BSPM01000003.1"/>
</dbReference>
<gene>
    <name evidence="2" type="ORF">EDD54_4527</name>
</gene>
<dbReference type="Pfam" id="PF05406">
    <property type="entry name" value="WGR"/>
    <property type="match status" value="1"/>
</dbReference>
<proteinExistence type="predicted"/>
<dbReference type="EMBL" id="SNXY01000013">
    <property type="protein sequence ID" value="TDP81194.1"/>
    <property type="molecule type" value="Genomic_DNA"/>
</dbReference>
<dbReference type="SUPFAM" id="SSF142921">
    <property type="entry name" value="WGR domain-like"/>
    <property type="match status" value="1"/>
</dbReference>
<reference evidence="2 3" key="1">
    <citation type="submission" date="2019-03" db="EMBL/GenBank/DDBJ databases">
        <title>Genomic Encyclopedia of Type Strains, Phase IV (KMG-IV): sequencing the most valuable type-strain genomes for metagenomic binning, comparative biology and taxonomic classification.</title>
        <authorList>
            <person name="Goeker M."/>
        </authorList>
    </citation>
    <scope>NUCLEOTIDE SEQUENCE [LARGE SCALE GENOMIC DNA]</scope>
    <source>
        <strain evidence="2 3">DSM 102969</strain>
    </source>
</reference>
<dbReference type="Proteomes" id="UP000294547">
    <property type="component" value="Unassembled WGS sequence"/>
</dbReference>
<evidence type="ECO:0000313" key="3">
    <source>
        <dbReference type="Proteomes" id="UP000294547"/>
    </source>
</evidence>
<accession>A0A4R6R612</accession>
<keyword evidence="3" id="KW-1185">Reference proteome</keyword>
<dbReference type="Gene3D" id="2.20.140.10">
    <property type="entry name" value="WGR domain"/>
    <property type="match status" value="1"/>
</dbReference>
<dbReference type="AlphaFoldDB" id="A0A4R6R612"/>
<comment type="caution">
    <text evidence="2">The sequence shown here is derived from an EMBL/GenBank/DDBJ whole genome shotgun (WGS) entry which is preliminary data.</text>
</comment>
<dbReference type="SMART" id="SM00773">
    <property type="entry name" value="WGR"/>
    <property type="match status" value="1"/>
</dbReference>
<dbReference type="PROSITE" id="PS51977">
    <property type="entry name" value="WGR"/>
    <property type="match status" value="1"/>
</dbReference>
<dbReference type="InterPro" id="IPR036930">
    <property type="entry name" value="WGR_dom_sf"/>
</dbReference>
<protein>
    <submittedName>
        <fullName evidence="2">Putative DNA-binding WGR domain protein</fullName>
    </submittedName>
</protein>
<dbReference type="OrthoDB" id="5801306at2"/>